<evidence type="ECO:0000256" key="5">
    <source>
        <dbReference type="SAM" id="Phobius"/>
    </source>
</evidence>
<dbReference type="InterPro" id="IPR051533">
    <property type="entry name" value="WaaL-like"/>
</dbReference>
<evidence type="ECO:0000256" key="3">
    <source>
        <dbReference type="ARBA" id="ARBA00022989"/>
    </source>
</evidence>
<dbReference type="PANTHER" id="PTHR37422">
    <property type="entry name" value="TEICHURONIC ACID BIOSYNTHESIS PROTEIN TUAE"/>
    <property type="match status" value="1"/>
</dbReference>
<feature type="transmembrane region" description="Helical" evidence="5">
    <location>
        <begin position="167"/>
        <end position="185"/>
    </location>
</feature>
<dbReference type="AlphaFoldDB" id="A0A5Q2MYX9"/>
<keyword evidence="7" id="KW-0436">Ligase</keyword>
<dbReference type="GO" id="GO:0016874">
    <property type="term" value="F:ligase activity"/>
    <property type="evidence" value="ECO:0007669"/>
    <property type="project" value="UniProtKB-KW"/>
</dbReference>
<name>A0A5Q2MYX9_9FIRM</name>
<dbReference type="SUPFAM" id="SSF48452">
    <property type="entry name" value="TPR-like"/>
    <property type="match status" value="1"/>
</dbReference>
<dbReference type="Gene3D" id="1.25.40.10">
    <property type="entry name" value="Tetratricopeptide repeat domain"/>
    <property type="match status" value="1"/>
</dbReference>
<dbReference type="KEGG" id="hcv:FTV88_0430"/>
<dbReference type="EMBL" id="CP045875">
    <property type="protein sequence ID" value="QGG46609.1"/>
    <property type="molecule type" value="Genomic_DNA"/>
</dbReference>
<evidence type="ECO:0000313" key="8">
    <source>
        <dbReference type="Proteomes" id="UP000366051"/>
    </source>
</evidence>
<dbReference type="Proteomes" id="UP000366051">
    <property type="component" value="Chromosome"/>
</dbReference>
<keyword evidence="8" id="KW-1185">Reference proteome</keyword>
<reference evidence="8" key="1">
    <citation type="submission" date="2019-11" db="EMBL/GenBank/DDBJ databases">
        <title>Genome sequence of Heliorestis convoluta strain HH, an alkaliphilic and minimalistic phototrophic bacterium from a soda lake in Egypt.</title>
        <authorList>
            <person name="Dewey E.D."/>
            <person name="Stokes L.M."/>
            <person name="Burchell B.M."/>
            <person name="Shaffer K.N."/>
            <person name="Huntington A.M."/>
            <person name="Baker J.M."/>
            <person name="Nadendla S."/>
            <person name="Giglio M.G."/>
            <person name="Touchman J.W."/>
            <person name="Blankenship R.E."/>
            <person name="Madigan M.T."/>
            <person name="Sattley W.M."/>
        </authorList>
    </citation>
    <scope>NUCLEOTIDE SEQUENCE [LARGE SCALE GENOMIC DNA]</scope>
    <source>
        <strain evidence="8">HH</strain>
    </source>
</reference>
<accession>A0A5Q2MYX9</accession>
<evidence type="ECO:0000256" key="4">
    <source>
        <dbReference type="ARBA" id="ARBA00023136"/>
    </source>
</evidence>
<proteinExistence type="predicted"/>
<comment type="subcellular location">
    <subcellularLocation>
        <location evidence="1">Membrane</location>
        <topology evidence="1">Multi-pass membrane protein</topology>
    </subcellularLocation>
</comment>
<evidence type="ECO:0000313" key="7">
    <source>
        <dbReference type="EMBL" id="QGG46609.1"/>
    </source>
</evidence>
<keyword evidence="2 5" id="KW-0812">Transmembrane</keyword>
<keyword evidence="4 5" id="KW-0472">Membrane</keyword>
<protein>
    <submittedName>
        <fullName evidence="7">O-antigen ligase like membrane family protein</fullName>
    </submittedName>
</protein>
<keyword evidence="3 5" id="KW-1133">Transmembrane helix</keyword>
<feature type="transmembrane region" description="Helical" evidence="5">
    <location>
        <begin position="212"/>
        <end position="234"/>
    </location>
</feature>
<sequence length="433" mass="48670">MLLSASMIAIEVRTPSEEESILVTTMDRTKQAINPLNILPEAVQARIATISADERSFQYRLYFARDAFFMWNDYPWIGAGGGAWQALYPQYRPFPYFTTEVHNHFLQVAVEVGLLGLTVFVLLWLLFFYQLLYLRWRHPPLAALSWTVAVAFAALLVHAFFDYDLSFAAFSFWLWAFFGAMYGLYRSEVSHLQQANAFSRNLSKRIKRKKRALAGFLLILAFALLLPSSALVIAKNYATKAQAAAEANETLEAQRLMAQAYRWNPYSASYALALASMKGASAQTDPDKAYLLEKAYNLHRGDPAVAIAWGRHLIASGQLEAGIAALEEALRRRPWSAPPLSAQALKEQSVATYVLEPYRGESPYKALAEGYLDAALAARSQGQDEQAQQWLEQLQALPMRYEEEAKTVPQRGKDPDLPMILDHLSEAATALKR</sequence>
<dbReference type="Pfam" id="PF04932">
    <property type="entry name" value="Wzy_C"/>
    <property type="match status" value="1"/>
</dbReference>
<organism evidence="7 8">
    <name type="scientific">Heliorestis convoluta</name>
    <dbReference type="NCBI Taxonomy" id="356322"/>
    <lineage>
        <taxon>Bacteria</taxon>
        <taxon>Bacillati</taxon>
        <taxon>Bacillota</taxon>
        <taxon>Clostridia</taxon>
        <taxon>Eubacteriales</taxon>
        <taxon>Heliobacteriaceae</taxon>
        <taxon>Heliorestis</taxon>
    </lineage>
</organism>
<evidence type="ECO:0000256" key="2">
    <source>
        <dbReference type="ARBA" id="ARBA00022692"/>
    </source>
</evidence>
<feature type="transmembrane region" description="Helical" evidence="5">
    <location>
        <begin position="105"/>
        <end position="129"/>
    </location>
</feature>
<evidence type="ECO:0000256" key="1">
    <source>
        <dbReference type="ARBA" id="ARBA00004141"/>
    </source>
</evidence>
<dbReference type="RefSeq" id="WP_162007857.1">
    <property type="nucleotide sequence ID" value="NZ_CP045875.1"/>
</dbReference>
<dbReference type="InterPro" id="IPR011990">
    <property type="entry name" value="TPR-like_helical_dom_sf"/>
</dbReference>
<feature type="domain" description="O-antigen ligase-related" evidence="6">
    <location>
        <begin position="43"/>
        <end position="121"/>
    </location>
</feature>
<dbReference type="GO" id="GO:0016020">
    <property type="term" value="C:membrane"/>
    <property type="evidence" value="ECO:0007669"/>
    <property type="project" value="UniProtKB-SubCell"/>
</dbReference>
<dbReference type="InterPro" id="IPR007016">
    <property type="entry name" value="O-antigen_ligase-rel_domated"/>
</dbReference>
<gene>
    <name evidence="7" type="ORF">FTV88_0430</name>
</gene>
<evidence type="ECO:0000259" key="6">
    <source>
        <dbReference type="Pfam" id="PF04932"/>
    </source>
</evidence>
<dbReference type="PANTHER" id="PTHR37422:SF23">
    <property type="entry name" value="TEICHURONIC ACID BIOSYNTHESIS PROTEIN TUAE"/>
    <property type="match status" value="1"/>
</dbReference>
<feature type="transmembrane region" description="Helical" evidence="5">
    <location>
        <begin position="141"/>
        <end position="161"/>
    </location>
</feature>